<keyword evidence="1" id="KW-1133">Transmembrane helix</keyword>
<comment type="caution">
    <text evidence="2">The sequence shown here is derived from an EMBL/GenBank/DDBJ whole genome shotgun (WGS) entry which is preliminary data.</text>
</comment>
<keyword evidence="1" id="KW-0812">Transmembrane</keyword>
<name>A0A833M9L4_9FIRM</name>
<dbReference type="AlphaFoldDB" id="A0A833M9L4"/>
<gene>
    <name evidence="2" type="ORF">F8153_07680</name>
</gene>
<dbReference type="Pfam" id="PF06961">
    <property type="entry name" value="DUF1294"/>
    <property type="match status" value="1"/>
</dbReference>
<protein>
    <submittedName>
        <fullName evidence="2">DUF1294 domain-containing protein</fullName>
    </submittedName>
</protein>
<dbReference type="InterPro" id="IPR010718">
    <property type="entry name" value="DUF1294"/>
</dbReference>
<accession>A0A833M9L4</accession>
<evidence type="ECO:0000313" key="2">
    <source>
        <dbReference type="EMBL" id="KAB3530197.1"/>
    </source>
</evidence>
<evidence type="ECO:0000256" key="1">
    <source>
        <dbReference type="SAM" id="Phobius"/>
    </source>
</evidence>
<dbReference type="Proteomes" id="UP000465601">
    <property type="component" value="Unassembled WGS sequence"/>
</dbReference>
<feature type="transmembrane region" description="Helical" evidence="1">
    <location>
        <begin position="34"/>
        <end position="55"/>
    </location>
</feature>
<keyword evidence="1" id="KW-0472">Membrane</keyword>
<feature type="transmembrane region" description="Helical" evidence="1">
    <location>
        <begin position="64"/>
        <end position="83"/>
    </location>
</feature>
<proteinExistence type="predicted"/>
<organism evidence="2 3">
    <name type="scientific">Alkaliphilus serpentinus</name>
    <dbReference type="NCBI Taxonomy" id="1482731"/>
    <lineage>
        <taxon>Bacteria</taxon>
        <taxon>Bacillati</taxon>
        <taxon>Bacillota</taxon>
        <taxon>Clostridia</taxon>
        <taxon>Peptostreptococcales</taxon>
        <taxon>Natronincolaceae</taxon>
        <taxon>Alkaliphilus</taxon>
    </lineage>
</organism>
<dbReference type="OrthoDB" id="1698854at2"/>
<keyword evidence="3" id="KW-1185">Reference proteome</keyword>
<evidence type="ECO:0000313" key="3">
    <source>
        <dbReference type="Proteomes" id="UP000465601"/>
    </source>
</evidence>
<dbReference type="EMBL" id="WBZB01000023">
    <property type="protein sequence ID" value="KAB3530197.1"/>
    <property type="molecule type" value="Genomic_DNA"/>
</dbReference>
<reference evidence="2 3" key="1">
    <citation type="submission" date="2019-10" db="EMBL/GenBank/DDBJ databases">
        <title>Alkaliphilus serpentinus sp. nov. and Alkaliphilus pronyensis sp. nov., two novel anaerobic alkaliphilic species isolated from the serpentinized-hosted hydrothermal field of the Prony Bay (New Caledonia).</title>
        <authorList>
            <person name="Postec A."/>
        </authorList>
    </citation>
    <scope>NUCLEOTIDE SEQUENCE [LARGE SCALE GENOMIC DNA]</scope>
    <source>
        <strain evidence="2 3">LacT</strain>
    </source>
</reference>
<sequence length="87" mass="10186">MCFSYLLIISLLSFFMMGLDKIRAKKVLHRIPEKLLFLLAFMGGAIGILIGMVTFHHKISKKKFVLGIPILYIMNKLVIWIVFYKYF</sequence>